<reference evidence="1 2" key="2">
    <citation type="journal article" date="2022" name="Mol. Ecol. Resour.">
        <title>The genomes of chicory, endive, great burdock and yacon provide insights into Asteraceae paleo-polyploidization history and plant inulin production.</title>
        <authorList>
            <person name="Fan W."/>
            <person name="Wang S."/>
            <person name="Wang H."/>
            <person name="Wang A."/>
            <person name="Jiang F."/>
            <person name="Liu H."/>
            <person name="Zhao H."/>
            <person name="Xu D."/>
            <person name="Zhang Y."/>
        </authorList>
    </citation>
    <scope>NUCLEOTIDE SEQUENCE [LARGE SCALE GENOMIC DNA]</scope>
    <source>
        <strain evidence="2">cv. Yunnan</strain>
        <tissue evidence="1">Leaves</tissue>
    </source>
</reference>
<name>A0ACB9CEH1_9ASTR</name>
<evidence type="ECO:0000313" key="2">
    <source>
        <dbReference type="Proteomes" id="UP001056120"/>
    </source>
</evidence>
<reference evidence="2" key="1">
    <citation type="journal article" date="2022" name="Mol. Ecol. Resour.">
        <title>The genomes of chicory, endive, great burdock and yacon provide insights into Asteraceae palaeo-polyploidization history and plant inulin production.</title>
        <authorList>
            <person name="Fan W."/>
            <person name="Wang S."/>
            <person name="Wang H."/>
            <person name="Wang A."/>
            <person name="Jiang F."/>
            <person name="Liu H."/>
            <person name="Zhao H."/>
            <person name="Xu D."/>
            <person name="Zhang Y."/>
        </authorList>
    </citation>
    <scope>NUCLEOTIDE SEQUENCE [LARGE SCALE GENOMIC DNA]</scope>
    <source>
        <strain evidence="2">cv. Yunnan</strain>
    </source>
</reference>
<evidence type="ECO:0000313" key="1">
    <source>
        <dbReference type="EMBL" id="KAI3732664.1"/>
    </source>
</evidence>
<sequence length="86" mass="9853">MGALTSTSSAFSCSPITGSRRTQIISSFCRHKPKTRELHLLCTQRIRSKFLKWIFNRPKICKSGRVWLPLTELHSVKVVCLERCCS</sequence>
<accession>A0ACB9CEH1</accession>
<dbReference type="EMBL" id="CM042038">
    <property type="protein sequence ID" value="KAI3732664.1"/>
    <property type="molecule type" value="Genomic_DNA"/>
</dbReference>
<proteinExistence type="predicted"/>
<organism evidence="1 2">
    <name type="scientific">Smallanthus sonchifolius</name>
    <dbReference type="NCBI Taxonomy" id="185202"/>
    <lineage>
        <taxon>Eukaryota</taxon>
        <taxon>Viridiplantae</taxon>
        <taxon>Streptophyta</taxon>
        <taxon>Embryophyta</taxon>
        <taxon>Tracheophyta</taxon>
        <taxon>Spermatophyta</taxon>
        <taxon>Magnoliopsida</taxon>
        <taxon>eudicotyledons</taxon>
        <taxon>Gunneridae</taxon>
        <taxon>Pentapetalae</taxon>
        <taxon>asterids</taxon>
        <taxon>campanulids</taxon>
        <taxon>Asterales</taxon>
        <taxon>Asteraceae</taxon>
        <taxon>Asteroideae</taxon>
        <taxon>Heliantheae alliance</taxon>
        <taxon>Millerieae</taxon>
        <taxon>Smallanthus</taxon>
    </lineage>
</organism>
<gene>
    <name evidence="1" type="ORF">L1987_63871</name>
</gene>
<dbReference type="Proteomes" id="UP001056120">
    <property type="component" value="Linkage Group LG21"/>
</dbReference>
<keyword evidence="2" id="KW-1185">Reference proteome</keyword>
<comment type="caution">
    <text evidence="1">The sequence shown here is derived from an EMBL/GenBank/DDBJ whole genome shotgun (WGS) entry which is preliminary data.</text>
</comment>
<protein>
    <submittedName>
        <fullName evidence="1">Uncharacterized protein</fullName>
    </submittedName>
</protein>